<protein>
    <submittedName>
        <fullName evidence="6">Amidohydrolase</fullName>
    </submittedName>
</protein>
<feature type="domain" description="Amidohydrolase-related" evidence="5">
    <location>
        <begin position="115"/>
        <end position="470"/>
    </location>
</feature>
<evidence type="ECO:0000256" key="3">
    <source>
        <dbReference type="SAM" id="MobiDB-lite"/>
    </source>
</evidence>
<keyword evidence="4" id="KW-0732">Signal</keyword>
<dbReference type="Gene3D" id="3.20.20.140">
    <property type="entry name" value="Metal-dependent hydrolases"/>
    <property type="match status" value="1"/>
</dbReference>
<dbReference type="InterPro" id="IPR011059">
    <property type="entry name" value="Metal-dep_hydrolase_composite"/>
</dbReference>
<dbReference type="InterPro" id="IPR050287">
    <property type="entry name" value="MTA/SAH_deaminase"/>
</dbReference>
<dbReference type="GO" id="GO:0016810">
    <property type="term" value="F:hydrolase activity, acting on carbon-nitrogen (but not peptide) bonds"/>
    <property type="evidence" value="ECO:0007669"/>
    <property type="project" value="InterPro"/>
</dbReference>
<dbReference type="Proteomes" id="UP001359886">
    <property type="component" value="Unassembled WGS sequence"/>
</dbReference>
<comment type="caution">
    <text evidence="6">The sequence shown here is derived from an EMBL/GenBank/DDBJ whole genome shotgun (WGS) entry which is preliminary data.</text>
</comment>
<dbReference type="AlphaFoldDB" id="A0AAW9RFV5"/>
<keyword evidence="7" id="KW-1185">Reference proteome</keyword>
<name>A0AAW9RFV5_9GAMM</name>
<keyword evidence="2" id="KW-0378">Hydrolase</keyword>
<proteinExistence type="inferred from homology"/>
<dbReference type="Pfam" id="PF01979">
    <property type="entry name" value="Amidohydro_1"/>
    <property type="match status" value="1"/>
</dbReference>
<organism evidence="6 7">
    <name type="scientific">Elongatibacter sediminis</name>
    <dbReference type="NCBI Taxonomy" id="3119006"/>
    <lineage>
        <taxon>Bacteria</taxon>
        <taxon>Pseudomonadati</taxon>
        <taxon>Pseudomonadota</taxon>
        <taxon>Gammaproteobacteria</taxon>
        <taxon>Chromatiales</taxon>
        <taxon>Wenzhouxiangellaceae</taxon>
        <taxon>Elongatibacter</taxon>
    </lineage>
</organism>
<evidence type="ECO:0000313" key="6">
    <source>
        <dbReference type="EMBL" id="MEJ8566943.1"/>
    </source>
</evidence>
<gene>
    <name evidence="6" type="ORF">V3330_04850</name>
</gene>
<reference evidence="6 7" key="1">
    <citation type="submission" date="2024-02" db="EMBL/GenBank/DDBJ databases">
        <title>A novel Wenzhouxiangellaceae bacterium, isolated from coastal sediments.</title>
        <authorList>
            <person name="Du Z.-J."/>
            <person name="Ye Y.-Q."/>
            <person name="Zhang X.-Y."/>
        </authorList>
    </citation>
    <scope>NUCLEOTIDE SEQUENCE [LARGE SCALE GENOMIC DNA]</scope>
    <source>
        <strain evidence="6 7">CH-27</strain>
    </source>
</reference>
<evidence type="ECO:0000313" key="7">
    <source>
        <dbReference type="Proteomes" id="UP001359886"/>
    </source>
</evidence>
<dbReference type="SUPFAM" id="SSF51338">
    <property type="entry name" value="Composite domain of metallo-dependent hydrolases"/>
    <property type="match status" value="1"/>
</dbReference>
<dbReference type="PANTHER" id="PTHR43794:SF11">
    <property type="entry name" value="AMIDOHYDROLASE-RELATED DOMAIN-CONTAINING PROTEIN"/>
    <property type="match status" value="1"/>
</dbReference>
<dbReference type="InterPro" id="IPR006680">
    <property type="entry name" value="Amidohydro-rel"/>
</dbReference>
<evidence type="ECO:0000259" key="5">
    <source>
        <dbReference type="Pfam" id="PF01979"/>
    </source>
</evidence>
<feature type="chain" id="PRO_5043578234" evidence="4">
    <location>
        <begin position="32"/>
        <end position="502"/>
    </location>
</feature>
<dbReference type="Gene3D" id="2.30.40.10">
    <property type="entry name" value="Urease, subunit C, domain 1"/>
    <property type="match status" value="1"/>
</dbReference>
<dbReference type="EMBL" id="JAZHOG010000003">
    <property type="protein sequence ID" value="MEJ8566943.1"/>
    <property type="molecule type" value="Genomic_DNA"/>
</dbReference>
<feature type="signal peptide" evidence="4">
    <location>
        <begin position="1"/>
        <end position="31"/>
    </location>
</feature>
<feature type="region of interest" description="Disordered" evidence="3">
    <location>
        <begin position="34"/>
        <end position="56"/>
    </location>
</feature>
<comment type="similarity">
    <text evidence="1">Belongs to the metallo-dependent hydrolases superfamily. ATZ/TRZ family.</text>
</comment>
<evidence type="ECO:0000256" key="4">
    <source>
        <dbReference type="SAM" id="SignalP"/>
    </source>
</evidence>
<dbReference type="CDD" id="cd01298">
    <property type="entry name" value="ATZ_TRZ_like"/>
    <property type="match status" value="1"/>
</dbReference>
<sequence>MGASPWPEHRSPGLIVAALWLAVAPIQAAQAASQAAEPITGPTAEPVTDPTASRPAPEPADLIIFNATVLTLNAAGDTVEDGALVVRDGRIEAVGGAGLLERYETETRLDAEGGIVMPGMINLHNHLPMVAFRGLGENGVPNRLVDFFFPLEKALLSRELIRTAARQAAIESALAGVTLVTDMYYHEDEVARSVSDVGIRGVLGESVIGFPVVDAPQPYGGLAYAERFIAEWKGHPLITPAVAPHAPYTVSPEWLLRARELAEREAVPLLMHVAEMVDEPDRIRAGIGHFPEDRTVIAYLAEIGFLSDRLVAAHVIHASDADIALLRRHGVGVAYNPKANGFGAHGFAPAWDMARAGLEMGLGTDGPMSSNQMDLINVMGFAAYAARNRGVADSTRFTPFDLVRMATLGGARALDREHELGSLEAGKWADVVIVDTAAPNMQPNYDPYATLAFAAYPRNVRTVLVAGRFVVRDRVPVQVDLDAHRREWRAVTERVAAFAEPL</sequence>
<dbReference type="PANTHER" id="PTHR43794">
    <property type="entry name" value="AMINOHYDROLASE SSNA-RELATED"/>
    <property type="match status" value="1"/>
</dbReference>
<dbReference type="InterPro" id="IPR032466">
    <property type="entry name" value="Metal_Hydrolase"/>
</dbReference>
<dbReference type="SUPFAM" id="SSF51556">
    <property type="entry name" value="Metallo-dependent hydrolases"/>
    <property type="match status" value="1"/>
</dbReference>
<accession>A0AAW9RFV5</accession>
<evidence type="ECO:0000256" key="1">
    <source>
        <dbReference type="ARBA" id="ARBA00006745"/>
    </source>
</evidence>
<evidence type="ECO:0000256" key="2">
    <source>
        <dbReference type="ARBA" id="ARBA00022801"/>
    </source>
</evidence>
<dbReference type="RefSeq" id="WP_354694269.1">
    <property type="nucleotide sequence ID" value="NZ_JAZHOG010000003.1"/>
</dbReference>